<evidence type="ECO:0000313" key="3">
    <source>
        <dbReference type="EMBL" id="DAD77451.1"/>
    </source>
</evidence>
<keyword evidence="1" id="KW-0540">Nuclease</keyword>
<keyword evidence="2" id="KW-0378">Hydrolase</keyword>
<reference evidence="3" key="1">
    <citation type="journal article" date="2021" name="Proc. Natl. Acad. Sci. U.S.A.">
        <title>A Catalog of Tens of Thousands of Viruses from Human Metagenomes Reveals Hidden Associations with Chronic Diseases.</title>
        <authorList>
            <person name="Tisza M.J."/>
            <person name="Buck C.B."/>
        </authorList>
    </citation>
    <scope>NUCLEOTIDE SEQUENCE</scope>
    <source>
        <strain evidence="3">CtaNW81</strain>
    </source>
</reference>
<sequence>MKERFFDFEVFPHWWCCTFGDMPDTFPGETITEDIKNTFVVVRSDKGNPRDELLQLMQQECFVQIGYNIKRYDLVIANAIYQGFSPEEVFVISDLIIQPESLYKDPLHMRLGPTSKRKLKCVFQDLLDDSEGSLKDKEAIMGLNILESSVSFLEENLTEEQKEDVIYYNKQDVYASMKFYENIVYPYTQTKLAIGKTFNIPETTCLASTNARLVSLALQAKRTVFTDAEETTIKVPSKIQKYCLDNVPGEIYNHLIYKPGNLSVKAFGNDVDYGAGGIHSVLSKNIYVESDDEYCLINVDATSYYPSMLIQFDCLSRCVPSKEIFTNIYNERIRIKHLEHKTEQDNMTQLALKLVLNTTFGASGNKWLDLFDPYQCIRTCRLGQLFLTALACRIVNNISSAKVIQTNTDGILLYLRRKDVCLVDKFMKEWTDVSGISMERDDVQKIWQRDVNNYLLVKTNGKVKRKGGWLNDDYRRPGYVTVGSLDAFVCTRAAQQWLLNGKDVAKSILENKNVTDYVMSCKKGPTYRKVVQKFADGTEQELFKCNRVYASKDTNLGKIYKIKMYKGNKSYTQMSSIPDNCRLINDDLSHYTFDDIKKDLDYAYYLDRAMDILDIPWQQVIGDKIIDTDKFDYKI</sequence>
<proteinExistence type="predicted"/>
<dbReference type="EMBL" id="BK014826">
    <property type="protein sequence ID" value="DAD77451.1"/>
    <property type="molecule type" value="Genomic_DNA"/>
</dbReference>
<dbReference type="InterPro" id="IPR023211">
    <property type="entry name" value="DNA_pol_palm_dom_sf"/>
</dbReference>
<dbReference type="GO" id="GO:0004518">
    <property type="term" value="F:nuclease activity"/>
    <property type="evidence" value="ECO:0007669"/>
    <property type="project" value="UniProtKB-KW"/>
</dbReference>
<accession>A0A8S5M605</accession>
<evidence type="ECO:0000256" key="1">
    <source>
        <dbReference type="ARBA" id="ARBA00022722"/>
    </source>
</evidence>
<dbReference type="InterPro" id="IPR043502">
    <property type="entry name" value="DNA/RNA_pol_sf"/>
</dbReference>
<dbReference type="Gene3D" id="3.90.1600.10">
    <property type="entry name" value="Palm domain of DNA polymerase"/>
    <property type="match status" value="1"/>
</dbReference>
<name>A0A8S5M605_9CAUD</name>
<dbReference type="SUPFAM" id="SSF56672">
    <property type="entry name" value="DNA/RNA polymerases"/>
    <property type="match status" value="1"/>
</dbReference>
<evidence type="ECO:0000256" key="2">
    <source>
        <dbReference type="ARBA" id="ARBA00022801"/>
    </source>
</evidence>
<dbReference type="GO" id="GO:0016787">
    <property type="term" value="F:hydrolase activity"/>
    <property type="evidence" value="ECO:0007669"/>
    <property type="project" value="UniProtKB-KW"/>
</dbReference>
<protein>
    <submittedName>
        <fullName evidence="3">DNA polymerase</fullName>
    </submittedName>
</protein>
<organism evidence="3">
    <name type="scientific">Podoviridae sp. ctaNW81</name>
    <dbReference type="NCBI Taxonomy" id="2826562"/>
    <lineage>
        <taxon>Viruses</taxon>
        <taxon>Duplodnaviria</taxon>
        <taxon>Heunggongvirae</taxon>
        <taxon>Uroviricota</taxon>
        <taxon>Caudoviricetes</taxon>
    </lineage>
</organism>